<dbReference type="AlphaFoldDB" id="A0A0V0IEM8"/>
<evidence type="ECO:0000313" key="1">
    <source>
        <dbReference type="EMBL" id="JAP31102.1"/>
    </source>
</evidence>
<reference evidence="1" key="1">
    <citation type="submission" date="2015-12" db="EMBL/GenBank/DDBJ databases">
        <title>Gene expression during late stages of embryo sac development: a critical building block for successful pollen-pistil interactions.</title>
        <authorList>
            <person name="Liu Y."/>
            <person name="Joly V."/>
            <person name="Sabar M."/>
            <person name="Matton D.P."/>
        </authorList>
    </citation>
    <scope>NUCLEOTIDE SEQUENCE</scope>
</reference>
<organism evidence="1">
    <name type="scientific">Solanum chacoense</name>
    <name type="common">Chaco potato</name>
    <dbReference type="NCBI Taxonomy" id="4108"/>
    <lineage>
        <taxon>Eukaryota</taxon>
        <taxon>Viridiplantae</taxon>
        <taxon>Streptophyta</taxon>
        <taxon>Embryophyta</taxon>
        <taxon>Tracheophyta</taxon>
        <taxon>Spermatophyta</taxon>
        <taxon>Magnoliopsida</taxon>
        <taxon>eudicotyledons</taxon>
        <taxon>Gunneridae</taxon>
        <taxon>Pentapetalae</taxon>
        <taxon>asterids</taxon>
        <taxon>lamiids</taxon>
        <taxon>Solanales</taxon>
        <taxon>Solanaceae</taxon>
        <taxon>Solanoideae</taxon>
        <taxon>Solaneae</taxon>
        <taxon>Solanum</taxon>
    </lineage>
</organism>
<sequence>MVIHKSRNFNSQLALKMCNDYSKFKPIPSSKVCFLQLNAHKIKIQKSINFKDNQLCRKKVTSSITKIVTSSFHLLVKRGTQMALNKIHSG</sequence>
<proteinExistence type="predicted"/>
<accession>A0A0V0IEM8</accession>
<name>A0A0V0IEM8_SOLCH</name>
<dbReference type="EMBL" id="GEDG01007394">
    <property type="protein sequence ID" value="JAP31102.1"/>
    <property type="molecule type" value="Transcribed_RNA"/>
</dbReference>
<protein>
    <submittedName>
        <fullName evidence="1">Putative ovule protein</fullName>
    </submittedName>
</protein>